<proteinExistence type="predicted"/>
<evidence type="ECO:0000256" key="1">
    <source>
        <dbReference type="ARBA" id="ARBA00004370"/>
    </source>
</evidence>
<keyword evidence="2 5" id="KW-0812">Transmembrane</keyword>
<evidence type="ECO:0000256" key="4">
    <source>
        <dbReference type="ARBA" id="ARBA00023136"/>
    </source>
</evidence>
<evidence type="ECO:0000256" key="3">
    <source>
        <dbReference type="ARBA" id="ARBA00022989"/>
    </source>
</evidence>
<keyword evidence="3 5" id="KW-1133">Transmembrane helix</keyword>
<protein>
    <submittedName>
        <fullName evidence="6">MAPEG family protein</fullName>
    </submittedName>
</protein>
<dbReference type="Proteomes" id="UP000663923">
    <property type="component" value="Chromosome"/>
</dbReference>
<dbReference type="PANTHER" id="PTHR35814:SF1">
    <property type="entry name" value="GLUTATHIONE S-TRANSFERASE-RELATED"/>
    <property type="match status" value="1"/>
</dbReference>
<dbReference type="PANTHER" id="PTHR35814">
    <property type="match status" value="1"/>
</dbReference>
<keyword evidence="4 5" id="KW-0472">Membrane</keyword>
<feature type="transmembrane region" description="Helical" evidence="5">
    <location>
        <begin position="52"/>
        <end position="70"/>
    </location>
</feature>
<dbReference type="Gene3D" id="1.20.120.550">
    <property type="entry name" value="Membrane associated eicosanoid/glutathione metabolism-like domain"/>
    <property type="match status" value="1"/>
</dbReference>
<name>A0ABX7TAC1_9SPHN</name>
<evidence type="ECO:0000313" key="7">
    <source>
        <dbReference type="Proteomes" id="UP000663923"/>
    </source>
</evidence>
<feature type="transmembrane region" description="Helical" evidence="5">
    <location>
        <begin position="76"/>
        <end position="94"/>
    </location>
</feature>
<evidence type="ECO:0000256" key="5">
    <source>
        <dbReference type="SAM" id="Phobius"/>
    </source>
</evidence>
<evidence type="ECO:0000313" key="6">
    <source>
        <dbReference type="EMBL" id="QTD57599.1"/>
    </source>
</evidence>
<dbReference type="RefSeq" id="WP_207990203.1">
    <property type="nucleotide sequence ID" value="NZ_CP071794.1"/>
</dbReference>
<dbReference type="InterPro" id="IPR023352">
    <property type="entry name" value="MAPEG-like_dom_sf"/>
</dbReference>
<sequence length="143" mass="14982">MILPITLTIAGAAALVNIWLMIRVGQVRTSEKVSVGDGGNDKVIRRMRAHANYGESLPIVLILLAAIELASGSETWLWIVGGVYMLGRVAHGIGMDGGKLGKGRMVGTILTMLIMLGLGAYAISIPYFSTTDASTAPVTVQAG</sequence>
<organism evidence="6 7">
    <name type="scientific">Parasphingorhabdus cellanae</name>
    <dbReference type="NCBI Taxonomy" id="2806553"/>
    <lineage>
        <taxon>Bacteria</taxon>
        <taxon>Pseudomonadati</taxon>
        <taxon>Pseudomonadota</taxon>
        <taxon>Alphaproteobacteria</taxon>
        <taxon>Sphingomonadales</taxon>
        <taxon>Sphingomonadaceae</taxon>
        <taxon>Parasphingorhabdus</taxon>
    </lineage>
</organism>
<reference evidence="6 7" key="1">
    <citation type="submission" date="2021-03" db="EMBL/GenBank/DDBJ databases">
        <title>Complete genome of Parasphingorhabdus_sp.JHSY0214.</title>
        <authorList>
            <person name="Yoo J.H."/>
            <person name="Bae J.W."/>
        </authorList>
    </citation>
    <scope>NUCLEOTIDE SEQUENCE [LARGE SCALE GENOMIC DNA]</scope>
    <source>
        <strain evidence="6 7">JHSY0214</strain>
    </source>
</reference>
<feature type="transmembrane region" description="Helical" evidence="5">
    <location>
        <begin position="106"/>
        <end position="128"/>
    </location>
</feature>
<comment type="subcellular location">
    <subcellularLocation>
        <location evidence="1">Membrane</location>
    </subcellularLocation>
</comment>
<dbReference type="SUPFAM" id="SSF161084">
    <property type="entry name" value="MAPEG domain-like"/>
    <property type="match status" value="1"/>
</dbReference>
<accession>A0ABX7TAC1</accession>
<evidence type="ECO:0000256" key="2">
    <source>
        <dbReference type="ARBA" id="ARBA00022692"/>
    </source>
</evidence>
<keyword evidence="7" id="KW-1185">Reference proteome</keyword>
<gene>
    <name evidence="6" type="ORF">J4G78_08810</name>
</gene>
<dbReference type="InterPro" id="IPR001129">
    <property type="entry name" value="Membr-assoc_MAPEG"/>
</dbReference>
<feature type="transmembrane region" description="Helical" evidence="5">
    <location>
        <begin position="6"/>
        <end position="22"/>
    </location>
</feature>
<dbReference type="EMBL" id="CP071794">
    <property type="protein sequence ID" value="QTD57599.1"/>
    <property type="molecule type" value="Genomic_DNA"/>
</dbReference>
<dbReference type="Pfam" id="PF01124">
    <property type="entry name" value="MAPEG"/>
    <property type="match status" value="1"/>
</dbReference>